<dbReference type="AlphaFoldDB" id="A0A1H4FGP2"/>
<sequence length="324" mass="35402">MKRWVWTFPVCTWLILSACSKKPDNPNGDGGYPPVVTDTVPQTKYDITLLNEAGMFNVTPEVYAMQRQDYNELSGIAASQLNKGLLYVHDDYNGNRTVVITDAKGKDLGQIILDNVSTRNLEDIAVGPGPEAGKTYIYLADIGDNNAGRSSIAVYRFAEPVISNPGAATKIHITAVDKLEMSYPKAVNAETMLLDPQTRDIYIASKENSRSTLYLAAYPQSTTAVTALKPVLKTNFELLTSGDLSPDGTEILLRNKGQLFYWKRGNGQSLVQALLTAPLAAPYAGNERQGEGICFAADAGGYYTDTEIRDHPGAVSNISFYKRK</sequence>
<reference evidence="2" key="1">
    <citation type="submission" date="2016-10" db="EMBL/GenBank/DDBJ databases">
        <authorList>
            <person name="Varghese N."/>
            <person name="Submissions S."/>
        </authorList>
    </citation>
    <scope>NUCLEOTIDE SEQUENCE [LARGE SCALE GENOMIC DNA]</scope>
    <source>
        <strain evidence="2">DSM 23920</strain>
    </source>
</reference>
<proteinExistence type="predicted"/>
<keyword evidence="2" id="KW-1185">Reference proteome</keyword>
<dbReference type="STRING" id="408074.SAMN05660909_04375"/>
<dbReference type="EMBL" id="FNRL01000024">
    <property type="protein sequence ID" value="SEA95990.1"/>
    <property type="molecule type" value="Genomic_DNA"/>
</dbReference>
<dbReference type="RefSeq" id="WP_089764198.1">
    <property type="nucleotide sequence ID" value="NZ_BKAT01000043.1"/>
</dbReference>
<organism evidence="1 2">
    <name type="scientific">Chitinophaga terrae</name>
    <name type="common">ex Kim and Jung 2007</name>
    <dbReference type="NCBI Taxonomy" id="408074"/>
    <lineage>
        <taxon>Bacteria</taxon>
        <taxon>Pseudomonadati</taxon>
        <taxon>Bacteroidota</taxon>
        <taxon>Chitinophagia</taxon>
        <taxon>Chitinophagales</taxon>
        <taxon>Chitinophagaceae</taxon>
        <taxon>Chitinophaga</taxon>
    </lineage>
</organism>
<gene>
    <name evidence="1" type="ORF">SAMN05660909_04375</name>
</gene>
<accession>A0A1H4FGP2</accession>
<dbReference type="SUPFAM" id="SSF101898">
    <property type="entry name" value="NHL repeat"/>
    <property type="match status" value="1"/>
</dbReference>
<protein>
    <submittedName>
        <fullName evidence="1">Uncharacterized protein</fullName>
    </submittedName>
</protein>
<dbReference type="PROSITE" id="PS51257">
    <property type="entry name" value="PROKAR_LIPOPROTEIN"/>
    <property type="match status" value="1"/>
</dbReference>
<dbReference type="OrthoDB" id="9798438at2"/>
<evidence type="ECO:0000313" key="1">
    <source>
        <dbReference type="EMBL" id="SEA95990.1"/>
    </source>
</evidence>
<evidence type="ECO:0000313" key="2">
    <source>
        <dbReference type="Proteomes" id="UP000199656"/>
    </source>
</evidence>
<name>A0A1H4FGP2_9BACT</name>
<dbReference type="Proteomes" id="UP000199656">
    <property type="component" value="Unassembled WGS sequence"/>
</dbReference>